<dbReference type="InterPro" id="IPR024453">
    <property type="entry name" value="Peptidase_C92"/>
</dbReference>
<dbReference type="AlphaFoldDB" id="A0DI29"/>
<dbReference type="OrthoDB" id="289113at2759"/>
<dbReference type="OMA" id="HISCKAQ"/>
<dbReference type="KEGG" id="ptm:GSPATT00017067001"/>
<protein>
    <recommendedName>
        <fullName evidence="1">PH domain-containing protein</fullName>
    </recommendedName>
</protein>
<evidence type="ECO:0000259" key="1">
    <source>
        <dbReference type="SMART" id="SM00233"/>
    </source>
</evidence>
<dbReference type="eggNOG" id="ENOG502S1V7">
    <property type="taxonomic scope" value="Eukaryota"/>
</dbReference>
<dbReference type="HOGENOM" id="CLU_755369_0_0_1"/>
<evidence type="ECO:0000313" key="2">
    <source>
        <dbReference type="EMBL" id="CAK82696.1"/>
    </source>
</evidence>
<accession>A0DI29</accession>
<dbReference type="InterPro" id="IPR011993">
    <property type="entry name" value="PH-like_dom_sf"/>
</dbReference>
<organism evidence="2 3">
    <name type="scientific">Paramecium tetraurelia</name>
    <dbReference type="NCBI Taxonomy" id="5888"/>
    <lineage>
        <taxon>Eukaryota</taxon>
        <taxon>Sar</taxon>
        <taxon>Alveolata</taxon>
        <taxon>Ciliophora</taxon>
        <taxon>Intramacronucleata</taxon>
        <taxon>Oligohymenophorea</taxon>
        <taxon>Peniculida</taxon>
        <taxon>Parameciidae</taxon>
        <taxon>Paramecium</taxon>
    </lineage>
</organism>
<dbReference type="InterPro" id="IPR038765">
    <property type="entry name" value="Papain-like_cys_pep_sf"/>
</dbReference>
<dbReference type="InterPro" id="IPR001849">
    <property type="entry name" value="PH_domain"/>
</dbReference>
<dbReference type="SMART" id="SM00233">
    <property type="entry name" value="PH"/>
    <property type="match status" value="1"/>
</dbReference>
<dbReference type="GeneID" id="5035878"/>
<dbReference type="SUPFAM" id="SSF54001">
    <property type="entry name" value="Cysteine proteinases"/>
    <property type="match status" value="1"/>
</dbReference>
<keyword evidence="3" id="KW-1185">Reference proteome</keyword>
<dbReference type="Pfam" id="PF05708">
    <property type="entry name" value="Peptidase_C92"/>
    <property type="match status" value="1"/>
</dbReference>
<reference evidence="2 3" key="1">
    <citation type="journal article" date="2006" name="Nature">
        <title>Global trends of whole-genome duplications revealed by the ciliate Paramecium tetraurelia.</title>
        <authorList>
            <consortium name="Genoscope"/>
            <person name="Aury J.-M."/>
            <person name="Jaillon O."/>
            <person name="Duret L."/>
            <person name="Noel B."/>
            <person name="Jubin C."/>
            <person name="Porcel B.M."/>
            <person name="Segurens B."/>
            <person name="Daubin V."/>
            <person name="Anthouard V."/>
            <person name="Aiach N."/>
            <person name="Arnaiz O."/>
            <person name="Billaut A."/>
            <person name="Beisson J."/>
            <person name="Blanc I."/>
            <person name="Bouhouche K."/>
            <person name="Camara F."/>
            <person name="Duharcourt S."/>
            <person name="Guigo R."/>
            <person name="Gogendeau D."/>
            <person name="Katinka M."/>
            <person name="Keller A.-M."/>
            <person name="Kissmehl R."/>
            <person name="Klotz C."/>
            <person name="Koll F."/>
            <person name="Le Moue A."/>
            <person name="Lepere C."/>
            <person name="Malinsky S."/>
            <person name="Nowacki M."/>
            <person name="Nowak J.K."/>
            <person name="Plattner H."/>
            <person name="Poulain J."/>
            <person name="Ruiz F."/>
            <person name="Serrano V."/>
            <person name="Zagulski M."/>
            <person name="Dessen P."/>
            <person name="Betermier M."/>
            <person name="Weissenbach J."/>
            <person name="Scarpelli C."/>
            <person name="Schachter V."/>
            <person name="Sperling L."/>
            <person name="Meyer E."/>
            <person name="Cohen J."/>
            <person name="Wincker P."/>
        </authorList>
    </citation>
    <scope>NUCLEOTIDE SEQUENCE [LARGE SCALE GENOMIC DNA]</scope>
    <source>
        <strain evidence="2 3">Stock d4-2</strain>
    </source>
</reference>
<dbReference type="SUPFAM" id="SSF50729">
    <property type="entry name" value="PH domain-like"/>
    <property type="match status" value="1"/>
</dbReference>
<gene>
    <name evidence="2" type="ORF">GSPATT00017067001</name>
</gene>
<dbReference type="EMBL" id="CT868441">
    <property type="protein sequence ID" value="CAK82696.1"/>
    <property type="molecule type" value="Genomic_DNA"/>
</dbReference>
<dbReference type="RefSeq" id="XP_001450093.1">
    <property type="nucleotide sequence ID" value="XM_001450056.1"/>
</dbReference>
<dbReference type="Gene3D" id="3.90.1720.10">
    <property type="entry name" value="endopeptidase domain like (from Nostoc punctiforme)"/>
    <property type="match status" value="1"/>
</dbReference>
<sequence>MQSAITTSQFDQLNNPTFKPSSSIVIGRQKTQDQNPLRMSLMASVNDRLVQMQQMNQKDVKPNEIIEEVQVEFEGIQNIDYRLAQSIISQDVENETSEAEFLQQSKILQSGLFQCKQPDSYSGWIEKKSNSLFSSYKNKFCVFHDGILCVYENEEKKRARVVLNFHLFNFKYFFKQQNNVITEFGLKCEDDEAVFQFKGQHAHDWFQVIKSCIDTYRLNPKFQYYIRPFEEYYKKRLIHNQQFLDMAQTGDILLFQGKHISCKAQRMVTRSQYGNVFKSQLDHVAMILKYTNGSIYVLEATGTFGVGIFEWKHMVGKQWYELYNKVVYRQLEIQRTTEFLLKMEQFTKENLGKAYSLTVKKILTDKSVMITSSEKNTYFCSQLVAQAYKKTGILKTELSATQFWPGSFSNEKQDLELTNAKLSDEYLIGFNM</sequence>
<feature type="domain" description="PH" evidence="1">
    <location>
        <begin position="119"/>
        <end position="216"/>
    </location>
</feature>
<evidence type="ECO:0000313" key="3">
    <source>
        <dbReference type="Proteomes" id="UP000000600"/>
    </source>
</evidence>
<dbReference type="Gene3D" id="2.30.29.30">
    <property type="entry name" value="Pleckstrin-homology domain (PH domain)/Phosphotyrosine-binding domain (PTB)"/>
    <property type="match status" value="1"/>
</dbReference>
<dbReference type="PANTHER" id="PTHR47112:SF1">
    <property type="entry name" value="PX DOMAIN-CONTAINING PROTEIN"/>
    <property type="match status" value="1"/>
</dbReference>
<name>A0DI29_PARTE</name>
<dbReference type="PANTHER" id="PTHR47112">
    <property type="entry name" value="PX DOMAIN-CONTAINING PROTEIN"/>
    <property type="match status" value="1"/>
</dbReference>
<proteinExistence type="predicted"/>
<dbReference type="InParanoid" id="A0DI29"/>
<dbReference type="Proteomes" id="UP000000600">
    <property type="component" value="Unassembled WGS sequence"/>
</dbReference>